<dbReference type="Proteomes" id="UP000050417">
    <property type="component" value="Unassembled WGS sequence"/>
</dbReference>
<sequence>MADDHFVDFTGKTVLVTGASAGLGRAVAVRFAQYHARVGVHYHTNRSGAEETARLIEALDGECVLLQADLSQESGVQAMFVELKAKAERLDVLINNAGIYPSKPLMEISGEEWDAMMAANLRSVFLCTRQAAEWMQTRGGGAVVNIASIEAFMPARQHAHYCASKAGVLMLTRSAALELGPAGIRVNAVSPGLIHREGIEENWPEGVERWLKACPLGRMGAPEEVADMCLFLASERASWISGANLVADGGMAVTGAG</sequence>
<dbReference type="AlphaFoldDB" id="A0A0P6WK23"/>
<comment type="caution">
    <text evidence="3">The sequence shown here is derived from an EMBL/GenBank/DDBJ whole genome shotgun (WGS) entry which is preliminary data.</text>
</comment>
<keyword evidence="4" id="KW-1185">Reference proteome</keyword>
<dbReference type="PROSITE" id="PS00061">
    <property type="entry name" value="ADH_SHORT"/>
    <property type="match status" value="1"/>
</dbReference>
<dbReference type="PANTHER" id="PTHR43639">
    <property type="entry name" value="OXIDOREDUCTASE, SHORT-CHAIN DEHYDROGENASE/REDUCTASE FAMILY (AFU_ORTHOLOGUE AFUA_5G02870)"/>
    <property type="match status" value="1"/>
</dbReference>
<dbReference type="NCBIfam" id="NF005559">
    <property type="entry name" value="PRK07231.1"/>
    <property type="match status" value="1"/>
</dbReference>
<dbReference type="InterPro" id="IPR002347">
    <property type="entry name" value="SDR_fam"/>
</dbReference>
<dbReference type="FunFam" id="3.40.50.720:FF:000084">
    <property type="entry name" value="Short-chain dehydrogenase reductase"/>
    <property type="match status" value="1"/>
</dbReference>
<evidence type="ECO:0000256" key="2">
    <source>
        <dbReference type="ARBA" id="ARBA00023002"/>
    </source>
</evidence>
<dbReference type="GO" id="GO:0016491">
    <property type="term" value="F:oxidoreductase activity"/>
    <property type="evidence" value="ECO:0007669"/>
    <property type="project" value="UniProtKB-KW"/>
</dbReference>
<dbReference type="InterPro" id="IPR036291">
    <property type="entry name" value="NAD(P)-bd_dom_sf"/>
</dbReference>
<evidence type="ECO:0000256" key="1">
    <source>
        <dbReference type="ARBA" id="ARBA00006484"/>
    </source>
</evidence>
<keyword evidence="2" id="KW-0560">Oxidoreductase</keyword>
<accession>A0A0P6WK23</accession>
<dbReference type="PRINTS" id="PR00080">
    <property type="entry name" value="SDRFAMILY"/>
</dbReference>
<dbReference type="PANTHER" id="PTHR43639:SF1">
    <property type="entry name" value="SHORT-CHAIN DEHYDROGENASE_REDUCTASE FAMILY PROTEIN"/>
    <property type="match status" value="1"/>
</dbReference>
<dbReference type="RefSeq" id="WP_075064490.1">
    <property type="nucleotide sequence ID" value="NZ_LGCL01000045.1"/>
</dbReference>
<evidence type="ECO:0000313" key="3">
    <source>
        <dbReference type="EMBL" id="KPL70015.1"/>
    </source>
</evidence>
<dbReference type="Gene3D" id="3.40.50.720">
    <property type="entry name" value="NAD(P)-binding Rossmann-like Domain"/>
    <property type="match status" value="1"/>
</dbReference>
<evidence type="ECO:0008006" key="5">
    <source>
        <dbReference type="Google" id="ProtNLM"/>
    </source>
</evidence>
<comment type="similarity">
    <text evidence="1">Belongs to the short-chain dehydrogenases/reductases (SDR) family.</text>
</comment>
<dbReference type="STRING" id="1134406.ADN00_18285"/>
<reference evidence="3 4" key="1">
    <citation type="submission" date="2015-07" db="EMBL/GenBank/DDBJ databases">
        <title>Genome sequence of Ornatilinea apprima DSM 23815.</title>
        <authorList>
            <person name="Hemp J."/>
            <person name="Ward L.M."/>
            <person name="Pace L.A."/>
            <person name="Fischer W.W."/>
        </authorList>
    </citation>
    <scope>NUCLEOTIDE SEQUENCE [LARGE SCALE GENOMIC DNA]</scope>
    <source>
        <strain evidence="3 4">P3M-1</strain>
    </source>
</reference>
<evidence type="ECO:0000313" key="4">
    <source>
        <dbReference type="Proteomes" id="UP000050417"/>
    </source>
</evidence>
<organism evidence="3 4">
    <name type="scientific">Ornatilinea apprima</name>
    <dbReference type="NCBI Taxonomy" id="1134406"/>
    <lineage>
        <taxon>Bacteria</taxon>
        <taxon>Bacillati</taxon>
        <taxon>Chloroflexota</taxon>
        <taxon>Anaerolineae</taxon>
        <taxon>Anaerolineales</taxon>
        <taxon>Anaerolineaceae</taxon>
        <taxon>Ornatilinea</taxon>
    </lineage>
</organism>
<dbReference type="SUPFAM" id="SSF51735">
    <property type="entry name" value="NAD(P)-binding Rossmann-fold domains"/>
    <property type="match status" value="1"/>
</dbReference>
<dbReference type="PRINTS" id="PR00081">
    <property type="entry name" value="GDHRDH"/>
</dbReference>
<protein>
    <recommendedName>
        <fullName evidence="5">Short-chain dehydrogenase</fullName>
    </recommendedName>
</protein>
<proteinExistence type="inferred from homology"/>
<name>A0A0P6WK23_9CHLR</name>
<dbReference type="PATRIC" id="fig|1134406.4.peg.2963"/>
<dbReference type="EMBL" id="LGCL01000045">
    <property type="protein sequence ID" value="KPL70015.1"/>
    <property type="molecule type" value="Genomic_DNA"/>
</dbReference>
<gene>
    <name evidence="3" type="ORF">ADN00_18285</name>
</gene>
<dbReference type="OrthoDB" id="9779552at2"/>
<dbReference type="Pfam" id="PF13561">
    <property type="entry name" value="adh_short_C2"/>
    <property type="match status" value="1"/>
</dbReference>
<dbReference type="InterPro" id="IPR020904">
    <property type="entry name" value="Sc_DH/Rdtase_CS"/>
</dbReference>